<organism evidence="2">
    <name type="scientific">Petromyces alliaceus</name>
    <name type="common">Aspergillus alliaceus</name>
    <dbReference type="NCBI Taxonomy" id="209559"/>
    <lineage>
        <taxon>Eukaryota</taxon>
        <taxon>Fungi</taxon>
        <taxon>Dikarya</taxon>
        <taxon>Ascomycota</taxon>
        <taxon>Pezizomycotina</taxon>
        <taxon>Eurotiomycetes</taxon>
        <taxon>Eurotiomycetidae</taxon>
        <taxon>Eurotiales</taxon>
        <taxon>Aspergillaceae</taxon>
        <taxon>Aspergillus</taxon>
        <taxon>Aspergillus subgen. Circumdati</taxon>
    </lineage>
</organism>
<evidence type="ECO:0000256" key="1">
    <source>
        <dbReference type="SAM" id="SignalP"/>
    </source>
</evidence>
<accession>A0A5N7CI23</accession>
<protein>
    <recommendedName>
        <fullName evidence="3">Killer toxin</fullName>
    </recommendedName>
</protein>
<feature type="chain" id="PRO_5024999770" description="Killer toxin" evidence="1">
    <location>
        <begin position="20"/>
        <end position="96"/>
    </location>
</feature>
<name>A0A5N7CI23_PETAA</name>
<reference evidence="2" key="1">
    <citation type="submission" date="2019-04" db="EMBL/GenBank/DDBJ databases">
        <title>Friends and foes A comparative genomics studyof 23 Aspergillus species from section Flavi.</title>
        <authorList>
            <consortium name="DOE Joint Genome Institute"/>
            <person name="Kjaerbolling I."/>
            <person name="Vesth T."/>
            <person name="Frisvad J.C."/>
            <person name="Nybo J.L."/>
            <person name="Theobald S."/>
            <person name="Kildgaard S."/>
            <person name="Isbrandt T."/>
            <person name="Kuo A."/>
            <person name="Sato A."/>
            <person name="Lyhne E.K."/>
            <person name="Kogle M.E."/>
            <person name="Wiebenga A."/>
            <person name="Kun R.S."/>
            <person name="Lubbers R.J."/>
            <person name="Makela M.R."/>
            <person name="Barry K."/>
            <person name="Chovatia M."/>
            <person name="Clum A."/>
            <person name="Daum C."/>
            <person name="Haridas S."/>
            <person name="He G."/>
            <person name="LaButti K."/>
            <person name="Lipzen A."/>
            <person name="Mondo S."/>
            <person name="Riley R."/>
            <person name="Salamov A."/>
            <person name="Simmons B.A."/>
            <person name="Magnuson J.K."/>
            <person name="Henrissat B."/>
            <person name="Mortensen U.H."/>
            <person name="Larsen T.O."/>
            <person name="Devries R.P."/>
            <person name="Grigoriev I.V."/>
            <person name="Machida M."/>
            <person name="Baker S.E."/>
            <person name="Andersen M.R."/>
        </authorList>
    </citation>
    <scope>NUCLEOTIDE SEQUENCE [LARGE SCALE GENOMIC DNA]</scope>
    <source>
        <strain evidence="2">IBT 14317</strain>
    </source>
</reference>
<dbReference type="EMBL" id="ML735227">
    <property type="protein sequence ID" value="KAE8393842.1"/>
    <property type="molecule type" value="Genomic_DNA"/>
</dbReference>
<evidence type="ECO:0008006" key="3">
    <source>
        <dbReference type="Google" id="ProtNLM"/>
    </source>
</evidence>
<dbReference type="PROSITE" id="PS51257">
    <property type="entry name" value="PROKAR_LIPOPROTEIN"/>
    <property type="match status" value="1"/>
</dbReference>
<proteinExistence type="predicted"/>
<evidence type="ECO:0000313" key="2">
    <source>
        <dbReference type="EMBL" id="KAE8393842.1"/>
    </source>
</evidence>
<dbReference type="Proteomes" id="UP000326877">
    <property type="component" value="Unassembled WGS sequence"/>
</dbReference>
<gene>
    <name evidence="2" type="ORF">BDV23DRAFT_148706</name>
</gene>
<keyword evidence="1" id="KW-0732">Signal</keyword>
<dbReference type="OrthoDB" id="4505290at2759"/>
<feature type="signal peptide" evidence="1">
    <location>
        <begin position="1"/>
        <end position="19"/>
    </location>
</feature>
<sequence length="96" mass="10353">MRLLTVSILAITLSTGALAQGWHGCAAGFSCNTKEECRNQEDCKTTAGGVRSNQPSTLAAIFTRHKLTGSKDLENIYCGQANHPHACWAVNSIYIK</sequence>
<dbReference type="AlphaFoldDB" id="A0A5N7CI23"/>